<reference evidence="6" key="1">
    <citation type="submission" date="2016-10" db="EMBL/GenBank/DDBJ databases">
        <authorList>
            <person name="Varghese N."/>
            <person name="Submissions S."/>
        </authorList>
    </citation>
    <scope>NUCLEOTIDE SEQUENCE [LARGE SCALE GENOMIC DNA]</scope>
    <source>
        <strain evidence="6">DSM 44437</strain>
    </source>
</reference>
<evidence type="ECO:0000256" key="1">
    <source>
        <dbReference type="ARBA" id="ARBA00022450"/>
    </source>
</evidence>
<dbReference type="SUPFAM" id="SSF56801">
    <property type="entry name" value="Acetyl-CoA synthetase-like"/>
    <property type="match status" value="1"/>
</dbReference>
<dbReference type="PROSITE" id="PS00455">
    <property type="entry name" value="AMP_BINDING"/>
    <property type="match status" value="1"/>
</dbReference>
<accession>A0A1H9C2B1</accession>
<dbReference type="InterPro" id="IPR020806">
    <property type="entry name" value="PKS_PP-bd"/>
</dbReference>
<dbReference type="Gene3D" id="1.10.1200.10">
    <property type="entry name" value="ACP-like"/>
    <property type="match status" value="1"/>
</dbReference>
<dbReference type="SUPFAM" id="SSF47336">
    <property type="entry name" value="ACP-like"/>
    <property type="match status" value="1"/>
</dbReference>
<dbReference type="InterPro" id="IPR010071">
    <property type="entry name" value="AA_adenyl_dom"/>
</dbReference>
<dbReference type="InterPro" id="IPR020845">
    <property type="entry name" value="AMP-binding_CS"/>
</dbReference>
<feature type="domain" description="Carrier" evidence="4">
    <location>
        <begin position="683"/>
        <end position="757"/>
    </location>
</feature>
<keyword evidence="6" id="KW-1185">Reference proteome</keyword>
<dbReference type="Proteomes" id="UP000199503">
    <property type="component" value="Unassembled WGS sequence"/>
</dbReference>
<dbReference type="PANTHER" id="PTHR45527:SF1">
    <property type="entry name" value="FATTY ACID SYNTHASE"/>
    <property type="match status" value="1"/>
</dbReference>
<organism evidence="5 6">
    <name type="scientific">Lentzea albida</name>
    <dbReference type="NCBI Taxonomy" id="65499"/>
    <lineage>
        <taxon>Bacteria</taxon>
        <taxon>Bacillati</taxon>
        <taxon>Actinomycetota</taxon>
        <taxon>Actinomycetes</taxon>
        <taxon>Pseudonocardiales</taxon>
        <taxon>Pseudonocardiaceae</taxon>
        <taxon>Lentzea</taxon>
    </lineage>
</organism>
<dbReference type="EMBL" id="FOFV01000001">
    <property type="protein sequence ID" value="SEP95101.1"/>
    <property type="molecule type" value="Genomic_DNA"/>
</dbReference>
<dbReference type="InterPro" id="IPR036736">
    <property type="entry name" value="ACP-like_sf"/>
</dbReference>
<dbReference type="GO" id="GO:0044550">
    <property type="term" value="P:secondary metabolite biosynthetic process"/>
    <property type="evidence" value="ECO:0007669"/>
    <property type="project" value="TreeGrafter"/>
</dbReference>
<dbReference type="PROSITE" id="PS50075">
    <property type="entry name" value="CARRIER"/>
    <property type="match status" value="1"/>
</dbReference>
<dbReference type="InterPro" id="IPR025110">
    <property type="entry name" value="AMP-bd_C"/>
</dbReference>
<proteinExistence type="predicted"/>
<dbReference type="InterPro" id="IPR009081">
    <property type="entry name" value="PP-bd_ACP"/>
</dbReference>
<dbReference type="Pfam" id="PF00501">
    <property type="entry name" value="AMP-binding"/>
    <property type="match status" value="1"/>
</dbReference>
<evidence type="ECO:0000313" key="5">
    <source>
        <dbReference type="EMBL" id="SEP95101.1"/>
    </source>
</evidence>
<dbReference type="SMART" id="SM00823">
    <property type="entry name" value="PKS_PP"/>
    <property type="match status" value="1"/>
</dbReference>
<evidence type="ECO:0000259" key="4">
    <source>
        <dbReference type="PROSITE" id="PS50075"/>
    </source>
</evidence>
<dbReference type="CDD" id="cd05930">
    <property type="entry name" value="A_NRPS"/>
    <property type="match status" value="1"/>
</dbReference>
<dbReference type="RefSeq" id="WP_218159503.1">
    <property type="nucleotide sequence ID" value="NZ_FOFV01000001.1"/>
</dbReference>
<protein>
    <submittedName>
        <fullName evidence="5">Amino acid adenylation domain-containing protein</fullName>
    </submittedName>
</protein>
<dbReference type="GO" id="GO:0005737">
    <property type="term" value="C:cytoplasm"/>
    <property type="evidence" value="ECO:0007669"/>
    <property type="project" value="TreeGrafter"/>
</dbReference>
<evidence type="ECO:0000313" key="6">
    <source>
        <dbReference type="Proteomes" id="UP000199503"/>
    </source>
</evidence>
<dbReference type="Pfam" id="PF13193">
    <property type="entry name" value="AMP-binding_C"/>
    <property type="match status" value="1"/>
</dbReference>
<dbReference type="Gene3D" id="3.30.300.30">
    <property type="match status" value="1"/>
</dbReference>
<evidence type="ECO:0000256" key="3">
    <source>
        <dbReference type="SAM" id="MobiDB-lite"/>
    </source>
</evidence>
<keyword evidence="1" id="KW-0596">Phosphopantetheine</keyword>
<name>A0A1H9C2B1_9PSEU</name>
<dbReference type="Gene3D" id="3.40.50.12780">
    <property type="entry name" value="N-terminal domain of ligase-like"/>
    <property type="match status" value="1"/>
</dbReference>
<dbReference type="AlphaFoldDB" id="A0A1H9C2B1"/>
<dbReference type="InterPro" id="IPR042099">
    <property type="entry name" value="ANL_N_sf"/>
</dbReference>
<sequence>MSEVDLGGIGWPIPPVPERDGSSELSSDLDADRLGHVTALARRADVPPEALIAVVWRLVLDRLFSRADVPLRFACGTTWAVRLHEGTPILRLVVEAGSALAATGSERMGPIGLGRPAEDAVLTLDWNDGSVELGYARKFVPDHTAEELLACVLSLVDGLGGCDVVADARAVLSAAIATRRPPHVNGPRNTRTAAEVFAKVLKSGSDGIAVRHRGTALTYSELGERAGGVAAWLRVHGISGTDVVATVLDRSVNPVVAALGCWAAGAAYAHLDPEEPDGRIVDALSRIGARAVVCDESSAPRFSDVGLPVLQITDAGRAPYRPVRGYHTDCAYLVLTSGTTGRPKAVEVPHRALVGYVDALLERIGPALPASFGTSTTFASDLGNTSVYGALLSGGRLDVYDRDLVLDPLALRAELAEHPVDLLKCTPSHLAALTADGDTASVLPRRVLVVGGEAFPPALARRVLDAQPDLALYNHYGPTEATVGSLVHRVTSTRGPRIPIGTPLTGVVAQVVDEAGEPVVDGVPGMLLLGGRGLANGYLAAGGDTDDAFVRSADGTRWYRTGDLVARNADGDVEFLGRVDRQLKIRGHRVEPAEVEAALTALPGVADAVVTGEPTPAGQVELVAYVVSSSPVDLGALRGRLPAALVPAAVHPVTAIPLTANGKIDFAGLRGERPPDVEVGVDAPRTDTERLVASVWLTVLSKPRIGRDEKFLEVGGDSLKSLAVFGKLRRHYPALTIATLFKHPSIAELAAALDGAAAPADSRTAPAGVEL</sequence>
<dbReference type="InterPro" id="IPR000873">
    <property type="entry name" value="AMP-dep_synth/lig_dom"/>
</dbReference>
<dbReference type="Pfam" id="PF00550">
    <property type="entry name" value="PP-binding"/>
    <property type="match status" value="1"/>
</dbReference>
<evidence type="ECO:0000256" key="2">
    <source>
        <dbReference type="ARBA" id="ARBA00022553"/>
    </source>
</evidence>
<dbReference type="GO" id="GO:0043041">
    <property type="term" value="P:amino acid activation for nonribosomal peptide biosynthetic process"/>
    <property type="evidence" value="ECO:0007669"/>
    <property type="project" value="TreeGrafter"/>
</dbReference>
<dbReference type="NCBIfam" id="TIGR01733">
    <property type="entry name" value="AA-adenyl-dom"/>
    <property type="match status" value="1"/>
</dbReference>
<feature type="region of interest" description="Disordered" evidence="3">
    <location>
        <begin position="1"/>
        <end position="28"/>
    </location>
</feature>
<dbReference type="InterPro" id="IPR045851">
    <property type="entry name" value="AMP-bd_C_sf"/>
</dbReference>
<dbReference type="GO" id="GO:0031177">
    <property type="term" value="F:phosphopantetheine binding"/>
    <property type="evidence" value="ECO:0007669"/>
    <property type="project" value="InterPro"/>
</dbReference>
<gene>
    <name evidence="5" type="ORF">SAMN04488000_101777</name>
</gene>
<dbReference type="STRING" id="65499.SAMN04488000_101777"/>
<dbReference type="PANTHER" id="PTHR45527">
    <property type="entry name" value="NONRIBOSOMAL PEPTIDE SYNTHETASE"/>
    <property type="match status" value="1"/>
</dbReference>
<keyword evidence="2" id="KW-0597">Phosphoprotein</keyword>